<proteinExistence type="predicted"/>
<accession>A0A3E3DYY0</accession>
<evidence type="ECO:0000313" key="1">
    <source>
        <dbReference type="EMBL" id="RGD74480.1"/>
    </source>
</evidence>
<dbReference type="EMBL" id="QUSM01000003">
    <property type="protein sequence ID" value="RGD74480.1"/>
    <property type="molecule type" value="Genomic_DNA"/>
</dbReference>
<dbReference type="RefSeq" id="WP_117532191.1">
    <property type="nucleotide sequence ID" value="NZ_QUSM01000003.1"/>
</dbReference>
<organism evidence="1 2">
    <name type="scientific">Anaerofustis stercorihominis</name>
    <dbReference type="NCBI Taxonomy" id="214853"/>
    <lineage>
        <taxon>Bacteria</taxon>
        <taxon>Bacillati</taxon>
        <taxon>Bacillota</taxon>
        <taxon>Clostridia</taxon>
        <taxon>Eubacteriales</taxon>
        <taxon>Eubacteriaceae</taxon>
        <taxon>Anaerofustis</taxon>
    </lineage>
</organism>
<comment type="caution">
    <text evidence="1">The sequence shown here is derived from an EMBL/GenBank/DDBJ whole genome shotgun (WGS) entry which is preliminary data.</text>
</comment>
<evidence type="ECO:0000313" key="2">
    <source>
        <dbReference type="Proteomes" id="UP000261212"/>
    </source>
</evidence>
<name>A0A3E3DYY0_9FIRM</name>
<dbReference type="Proteomes" id="UP000261212">
    <property type="component" value="Unassembled WGS sequence"/>
</dbReference>
<dbReference type="AlphaFoldDB" id="A0A3E3DYY0"/>
<gene>
    <name evidence="1" type="ORF">DW687_06870</name>
</gene>
<sequence length="179" mass="21516">MSELTIEYTLPQGNREEKRENLIRTFINEKPGTGKGIDASRYRYNVENYKNYKIFLKRPTQLNKGFDFTVNIEGVYFKKKKRYTKPSHQDIIDTLNICKDMYPHEYETIGKIITDIYNCKDIKFPKKLKAEFVDYKGDKHPIQIILLAIKWLFMEQDCAYWNYSGRKMLYKRLISERLI</sequence>
<reference evidence="1 2" key="1">
    <citation type="submission" date="2018-08" db="EMBL/GenBank/DDBJ databases">
        <title>A genome reference for cultivated species of the human gut microbiota.</title>
        <authorList>
            <person name="Zou Y."/>
            <person name="Xue W."/>
            <person name="Luo G."/>
        </authorList>
    </citation>
    <scope>NUCLEOTIDE SEQUENCE [LARGE SCALE GENOMIC DNA]</scope>
    <source>
        <strain evidence="1 2">AM25-6</strain>
    </source>
</reference>
<protein>
    <recommendedName>
        <fullName evidence="3">DNA adenine methylase</fullName>
    </recommendedName>
</protein>
<evidence type="ECO:0008006" key="3">
    <source>
        <dbReference type="Google" id="ProtNLM"/>
    </source>
</evidence>